<evidence type="ECO:0000256" key="1">
    <source>
        <dbReference type="SAM" id="Phobius"/>
    </source>
</evidence>
<evidence type="ECO:0000313" key="3">
    <source>
        <dbReference type="Proteomes" id="UP001221142"/>
    </source>
</evidence>
<feature type="transmembrane region" description="Helical" evidence="1">
    <location>
        <begin position="231"/>
        <end position="253"/>
    </location>
</feature>
<sequence length="347" mass="38014">MLILIYFALGSSVSQLRSYIAAQRDLSDGVTLIPILLVVFIGSSLLSSFLSIGYTVGGVVGSLAMVESVANEHQSALLPAHSDLDERMPITANLRSSIRLLQRAGASRWRGAGHYTLYSAVHFIFVFWSFICGAGILGVAAISAGVTIVLARQHMLCTHRMVVHPAVAATATLLDPWMEYRILFLPSLIHAVVQQGTILLFLAPFRILEAEHIFTPDSDSASYSHWPSPTLLFSVQILFLVFLLLILSLILLLHTSIVLTRIEAALLPAEMTLLGPFDRQFKAVFGSSRMDVDFSWSRSAAILRTVWRSSWTLDTSLRVGKVYAKMLGLQSVVLLVGLGSGFIAMRL</sequence>
<keyword evidence="1" id="KW-0812">Transmembrane</keyword>
<comment type="caution">
    <text evidence="2">The sequence shown here is derived from an EMBL/GenBank/DDBJ whole genome shotgun (WGS) entry which is preliminary data.</text>
</comment>
<dbReference type="Proteomes" id="UP001221142">
    <property type="component" value="Unassembled WGS sequence"/>
</dbReference>
<keyword evidence="1" id="KW-0472">Membrane</keyword>
<reference evidence="2" key="1">
    <citation type="submission" date="2023-03" db="EMBL/GenBank/DDBJ databases">
        <title>Massive genome expansion in bonnet fungi (Mycena s.s.) driven by repeated elements and novel gene families across ecological guilds.</title>
        <authorList>
            <consortium name="Lawrence Berkeley National Laboratory"/>
            <person name="Harder C.B."/>
            <person name="Miyauchi S."/>
            <person name="Viragh M."/>
            <person name="Kuo A."/>
            <person name="Thoen E."/>
            <person name="Andreopoulos B."/>
            <person name="Lu D."/>
            <person name="Skrede I."/>
            <person name="Drula E."/>
            <person name="Henrissat B."/>
            <person name="Morin E."/>
            <person name="Kohler A."/>
            <person name="Barry K."/>
            <person name="LaButti K."/>
            <person name="Morin E."/>
            <person name="Salamov A."/>
            <person name="Lipzen A."/>
            <person name="Mereny Z."/>
            <person name="Hegedus B."/>
            <person name="Baldrian P."/>
            <person name="Stursova M."/>
            <person name="Weitz H."/>
            <person name="Taylor A."/>
            <person name="Grigoriev I.V."/>
            <person name="Nagy L.G."/>
            <person name="Martin F."/>
            <person name="Kauserud H."/>
        </authorList>
    </citation>
    <scope>NUCLEOTIDE SEQUENCE</scope>
    <source>
        <strain evidence="2">9284</strain>
    </source>
</reference>
<feature type="transmembrane region" description="Helical" evidence="1">
    <location>
        <begin position="326"/>
        <end position="345"/>
    </location>
</feature>
<organism evidence="2 3">
    <name type="scientific">Roridomyces roridus</name>
    <dbReference type="NCBI Taxonomy" id="1738132"/>
    <lineage>
        <taxon>Eukaryota</taxon>
        <taxon>Fungi</taxon>
        <taxon>Dikarya</taxon>
        <taxon>Basidiomycota</taxon>
        <taxon>Agaricomycotina</taxon>
        <taxon>Agaricomycetes</taxon>
        <taxon>Agaricomycetidae</taxon>
        <taxon>Agaricales</taxon>
        <taxon>Marasmiineae</taxon>
        <taxon>Mycenaceae</taxon>
        <taxon>Roridomyces</taxon>
    </lineage>
</organism>
<dbReference type="AlphaFoldDB" id="A0AAD7BQ49"/>
<accession>A0AAD7BQ49</accession>
<protein>
    <submittedName>
        <fullName evidence="2">Uncharacterized protein</fullName>
    </submittedName>
</protein>
<name>A0AAD7BQ49_9AGAR</name>
<proteinExistence type="predicted"/>
<evidence type="ECO:0000313" key="2">
    <source>
        <dbReference type="EMBL" id="KAJ7626910.1"/>
    </source>
</evidence>
<gene>
    <name evidence="2" type="ORF">FB45DRAFT_1004561</name>
</gene>
<feature type="transmembrane region" description="Helical" evidence="1">
    <location>
        <begin position="134"/>
        <end position="151"/>
    </location>
</feature>
<feature type="transmembrane region" description="Helical" evidence="1">
    <location>
        <begin position="32"/>
        <end position="56"/>
    </location>
</feature>
<keyword evidence="1" id="KW-1133">Transmembrane helix</keyword>
<keyword evidence="3" id="KW-1185">Reference proteome</keyword>
<dbReference type="EMBL" id="JARKIF010000011">
    <property type="protein sequence ID" value="KAJ7626910.1"/>
    <property type="molecule type" value="Genomic_DNA"/>
</dbReference>
<feature type="transmembrane region" description="Helical" evidence="1">
    <location>
        <begin position="182"/>
        <end position="203"/>
    </location>
</feature>